<organism evidence="1 2">
    <name type="scientific">Paenibacillus cremeus</name>
    <dbReference type="NCBI Taxonomy" id="2163881"/>
    <lineage>
        <taxon>Bacteria</taxon>
        <taxon>Bacillati</taxon>
        <taxon>Bacillota</taxon>
        <taxon>Bacilli</taxon>
        <taxon>Bacillales</taxon>
        <taxon>Paenibacillaceae</taxon>
        <taxon>Paenibacillus</taxon>
    </lineage>
</organism>
<evidence type="ECO:0000313" key="2">
    <source>
        <dbReference type="Proteomes" id="UP000317036"/>
    </source>
</evidence>
<sequence>MNYAVVTVLAIGAILWILGALKQRRRRGPFAPSKKKLSMQKQSCSYCRRKVNPKELSFYSAPAHGKVIGVCKACKPQAERQSLLRL</sequence>
<dbReference type="EMBL" id="VNJI01000012">
    <property type="protein sequence ID" value="TVY09763.1"/>
    <property type="molecule type" value="Genomic_DNA"/>
</dbReference>
<proteinExistence type="predicted"/>
<reference evidence="1 2" key="1">
    <citation type="submission" date="2019-07" db="EMBL/GenBank/DDBJ databases">
        <authorList>
            <person name="Kim J."/>
        </authorList>
    </citation>
    <scope>NUCLEOTIDE SEQUENCE [LARGE SCALE GENOMIC DNA]</scope>
    <source>
        <strain evidence="1 2">JC52</strain>
    </source>
</reference>
<evidence type="ECO:0000313" key="1">
    <source>
        <dbReference type="EMBL" id="TVY09763.1"/>
    </source>
</evidence>
<protein>
    <submittedName>
        <fullName evidence="1">Uncharacterized protein</fullName>
    </submittedName>
</protein>
<name>A0A559KCC9_9BACL</name>
<keyword evidence="2" id="KW-1185">Reference proteome</keyword>
<dbReference type="Proteomes" id="UP000317036">
    <property type="component" value="Unassembled WGS sequence"/>
</dbReference>
<gene>
    <name evidence="1" type="ORF">FPZ49_12080</name>
</gene>
<dbReference type="AlphaFoldDB" id="A0A559KCC9"/>
<comment type="caution">
    <text evidence="1">The sequence shown here is derived from an EMBL/GenBank/DDBJ whole genome shotgun (WGS) entry which is preliminary data.</text>
</comment>
<accession>A0A559KCC9</accession>